<dbReference type="EMBL" id="UGHJ01000001">
    <property type="protein sequence ID" value="STO69202.1"/>
    <property type="molecule type" value="Genomic_DNA"/>
</dbReference>
<dbReference type="NCBIfam" id="TIGR01987">
    <property type="entry name" value="HI0074"/>
    <property type="match status" value="1"/>
</dbReference>
<sequence>MQQDIRWKQRFDKYKQALHQLESAVLEYANTEIDIIKEGIIQRFEFTHELAWKVMQDYLKAQGEVDVFGSKIATRLAFNRELINQGEIWLDMIETRNITVHTYDEKILNEQFHKVVNNYLPLFLQFQQRLEKLCQISD</sequence>
<evidence type="ECO:0000313" key="1">
    <source>
        <dbReference type="EMBL" id="STO69202.1"/>
    </source>
</evidence>
<dbReference type="Proteomes" id="UP000254496">
    <property type="component" value="Unassembled WGS sequence"/>
</dbReference>
<protein>
    <submittedName>
        <fullName evidence="1">Nucleotidyltransferase substrate binding protein</fullName>
    </submittedName>
</protein>
<proteinExistence type="predicted"/>
<evidence type="ECO:0000313" key="2">
    <source>
        <dbReference type="Proteomes" id="UP000254496"/>
    </source>
</evidence>
<reference evidence="1 2" key="1">
    <citation type="submission" date="2018-06" db="EMBL/GenBank/DDBJ databases">
        <authorList>
            <consortium name="Pathogen Informatics"/>
            <person name="Doyle S."/>
        </authorList>
    </citation>
    <scope>NUCLEOTIDE SEQUENCE [LARGE SCALE GENOMIC DNA]</scope>
    <source>
        <strain evidence="1 2">NCTC8540</strain>
    </source>
</reference>
<comment type="caution">
    <text evidence="1">The sequence shown here is derived from an EMBL/GenBank/DDBJ whole genome shotgun (WGS) entry which is preliminary data.</text>
</comment>
<dbReference type="Pfam" id="PF08780">
    <property type="entry name" value="NTase_sub_bind"/>
    <property type="match status" value="1"/>
</dbReference>
<dbReference type="RefSeq" id="WP_115073280.1">
    <property type="nucleotide sequence ID" value="NZ_UGHE01000002.1"/>
</dbReference>
<dbReference type="Gene3D" id="1.20.120.330">
    <property type="entry name" value="Nucleotidyltransferases domain 2"/>
    <property type="match status" value="1"/>
</dbReference>
<name>A0AB38HA80_9PAST</name>
<dbReference type="AlphaFoldDB" id="A0AB38HA80"/>
<organism evidence="1 2">
    <name type="scientific">Canicola haemoglobinophilus</name>
    <dbReference type="NCBI Taxonomy" id="733"/>
    <lineage>
        <taxon>Bacteria</taxon>
        <taxon>Pseudomonadati</taxon>
        <taxon>Pseudomonadota</taxon>
        <taxon>Gammaproteobacteria</taxon>
        <taxon>Pasteurellales</taxon>
        <taxon>Pasteurellaceae</taxon>
        <taxon>Canicola</taxon>
    </lineage>
</organism>
<accession>A0AB38HA80</accession>
<gene>
    <name evidence="1" type="ORF">NCTC8540_01727</name>
</gene>
<dbReference type="SUPFAM" id="SSF81593">
    <property type="entry name" value="Nucleotidyltransferase substrate binding subunit/domain"/>
    <property type="match status" value="1"/>
</dbReference>
<dbReference type="InterPro" id="IPR010235">
    <property type="entry name" value="HepT"/>
</dbReference>